<protein>
    <submittedName>
        <fullName evidence="2">LOB domain-containing protein 26</fullName>
    </submittedName>
</protein>
<name>A0AAE1HG06_9NEOP</name>
<gene>
    <name evidence="2" type="ORF">KUF71_009191</name>
</gene>
<reference evidence="2" key="1">
    <citation type="submission" date="2021-07" db="EMBL/GenBank/DDBJ databases">
        <authorList>
            <person name="Catto M.A."/>
            <person name="Jacobson A."/>
            <person name="Kennedy G."/>
            <person name="Labadie P."/>
            <person name="Hunt B.G."/>
            <person name="Srinivasan R."/>
        </authorList>
    </citation>
    <scope>NUCLEOTIDE SEQUENCE</scope>
    <source>
        <strain evidence="2">PL_HMW_Pooled</strain>
        <tissue evidence="2">Head</tissue>
    </source>
</reference>
<proteinExistence type="predicted"/>
<organism evidence="2 3">
    <name type="scientific">Frankliniella fusca</name>
    <dbReference type="NCBI Taxonomy" id="407009"/>
    <lineage>
        <taxon>Eukaryota</taxon>
        <taxon>Metazoa</taxon>
        <taxon>Ecdysozoa</taxon>
        <taxon>Arthropoda</taxon>
        <taxon>Hexapoda</taxon>
        <taxon>Insecta</taxon>
        <taxon>Pterygota</taxon>
        <taxon>Neoptera</taxon>
        <taxon>Paraneoptera</taxon>
        <taxon>Thysanoptera</taxon>
        <taxon>Terebrantia</taxon>
        <taxon>Thripoidea</taxon>
        <taxon>Thripidae</taxon>
        <taxon>Frankliniella</taxon>
    </lineage>
</organism>
<reference evidence="2" key="2">
    <citation type="journal article" date="2023" name="BMC Genomics">
        <title>Pest status, molecular evolution, and epigenetic factors derived from the genome assembly of Frankliniella fusca, a thysanopteran phytovirus vector.</title>
        <authorList>
            <person name="Catto M.A."/>
            <person name="Labadie P.E."/>
            <person name="Jacobson A.L."/>
            <person name="Kennedy G.G."/>
            <person name="Srinivasan R."/>
            <person name="Hunt B.G."/>
        </authorList>
    </citation>
    <scope>NUCLEOTIDE SEQUENCE</scope>
    <source>
        <strain evidence="2">PL_HMW_Pooled</strain>
    </source>
</reference>
<evidence type="ECO:0000313" key="2">
    <source>
        <dbReference type="EMBL" id="KAK3919905.1"/>
    </source>
</evidence>
<evidence type="ECO:0000313" key="3">
    <source>
        <dbReference type="Proteomes" id="UP001219518"/>
    </source>
</evidence>
<feature type="region of interest" description="Disordered" evidence="1">
    <location>
        <begin position="287"/>
        <end position="307"/>
    </location>
</feature>
<dbReference type="EMBL" id="JAHWGI010000985">
    <property type="protein sequence ID" value="KAK3919905.1"/>
    <property type="molecule type" value="Genomic_DNA"/>
</dbReference>
<dbReference type="AlphaFoldDB" id="A0AAE1HG06"/>
<feature type="non-terminal residue" evidence="2">
    <location>
        <position position="1"/>
    </location>
</feature>
<dbReference type="Proteomes" id="UP001219518">
    <property type="component" value="Unassembled WGS sequence"/>
</dbReference>
<sequence>SKYVRHRGRGDSRVRREKPKIKEVTTKEMPKVRAHCSKDVAPVRQNNCPKKVPTGTAKKTVKPTTVVRNFKGKVQRDNFEMDGMATFIQSFINEPCKPADMTEKPHELPKCYVRLERLPASKIPKTTEAKGKPSVLRVKKTIKRQKAAKKVAAVKKLGFDVNNRAGVCRDLKILCPVDGNMSNNFNHINRHKTPFHGKMIRTNVQGFFSTNTRGPFYREDILNDIERHVAKGRDSLNSYITNLFHCAGVGLTDKLAEAMPIYKMQEIFKVDTDVKKSKKVEVDLQADLELETTSEESANEEESESEK</sequence>
<evidence type="ECO:0000256" key="1">
    <source>
        <dbReference type="SAM" id="MobiDB-lite"/>
    </source>
</evidence>
<comment type="caution">
    <text evidence="2">The sequence shown here is derived from an EMBL/GenBank/DDBJ whole genome shotgun (WGS) entry which is preliminary data.</text>
</comment>
<accession>A0AAE1HG06</accession>
<keyword evidence="3" id="KW-1185">Reference proteome</keyword>